<dbReference type="InterPro" id="IPR011990">
    <property type="entry name" value="TPR-like_helical_dom_sf"/>
</dbReference>
<dbReference type="EMBL" id="JACVVK020000048">
    <property type="protein sequence ID" value="KAK7498797.1"/>
    <property type="molecule type" value="Genomic_DNA"/>
</dbReference>
<protein>
    <submittedName>
        <fullName evidence="2">Uncharacterized protein</fullName>
    </submittedName>
</protein>
<dbReference type="PANTHER" id="PTHR16253">
    <property type="entry name" value="TETRATRICOPEPTIDE REPEAT PROTEIN 22"/>
    <property type="match status" value="1"/>
</dbReference>
<dbReference type="SUPFAM" id="SSF48452">
    <property type="entry name" value="TPR-like"/>
    <property type="match status" value="1"/>
</dbReference>
<reference evidence="2 3" key="1">
    <citation type="journal article" date="2023" name="Sci. Data">
        <title>Genome assembly of the Korean intertidal mud-creeper Batillaria attramentaria.</title>
        <authorList>
            <person name="Patra A.K."/>
            <person name="Ho P.T."/>
            <person name="Jun S."/>
            <person name="Lee S.J."/>
            <person name="Kim Y."/>
            <person name="Won Y.J."/>
        </authorList>
    </citation>
    <scope>NUCLEOTIDE SEQUENCE [LARGE SCALE GENOMIC DNA]</scope>
    <source>
        <strain evidence="2">Wonlab-2016</strain>
    </source>
</reference>
<feature type="compositionally biased region" description="Basic and acidic residues" evidence="1">
    <location>
        <begin position="634"/>
        <end position="646"/>
    </location>
</feature>
<dbReference type="PANTHER" id="PTHR16253:SF0">
    <property type="entry name" value="TETRATRICOPEPTIDE REPEAT PROTEIN 22"/>
    <property type="match status" value="1"/>
</dbReference>
<feature type="region of interest" description="Disordered" evidence="1">
    <location>
        <begin position="458"/>
        <end position="574"/>
    </location>
</feature>
<evidence type="ECO:0000313" key="3">
    <source>
        <dbReference type="Proteomes" id="UP001519460"/>
    </source>
</evidence>
<dbReference type="Proteomes" id="UP001519460">
    <property type="component" value="Unassembled WGS sequence"/>
</dbReference>
<keyword evidence="3" id="KW-1185">Reference proteome</keyword>
<name>A0ABD0LH01_9CAEN</name>
<evidence type="ECO:0000313" key="2">
    <source>
        <dbReference type="EMBL" id="KAK7498797.1"/>
    </source>
</evidence>
<accession>A0ABD0LH01</accession>
<comment type="caution">
    <text evidence="2">The sequence shown here is derived from an EMBL/GenBank/DDBJ whole genome shotgun (WGS) entry which is preliminary data.</text>
</comment>
<feature type="compositionally biased region" description="Basic and acidic residues" evidence="1">
    <location>
        <begin position="518"/>
        <end position="537"/>
    </location>
</feature>
<sequence length="1146" mass="129864">MTAAAWGFPMPAQKRATTTAESSEGWSDGHTAAVCSFACIKKTWILMMKFFDYVPEATIESRIAEYRILRFDVGDTGLSTVSDSLFATLITYIYVVREFQHTQQELGLSSLLHTYVSAALEVHKKKEQREWQKFYSKLADFPNSFQLENEHHEMELTHLGKLRKGLESALSVGYKTPLETARAKNYLAFLLHCEGRPSDALALTEEALSEEGEGHNLVSLANRAVILWHTGRREEAELEVDKLQAFRRTREFDCLKVKARAELAFCYTRMGPRFFLKAVAVFEEVLSKAGRLERWLREQNRNDFEKWLWTFGLGLAKRRSLHLMHATAYQERDITAESFDALNAFRQVIRCSRNTNLKAKAHAEIAKLISCMCGDAQLKQNLIEEARMGPVKACMRAVELDQNDNSVLCKAGHILRKRKFYKDSRELLEKARAIRPSSTVFHHLALTYIKLAEMAKTRDETGETATQERTLVWNGRGRGNRERGDAGRGNRGRGQGRGFSSAGAREREMAEWQMQGRQDQRQMRGRAGEWRTQRRGAEQQLLGRGGQWQERGTAGQWQGAAPGEGSRGRSRYQNTRERRGYWELRQREGVGLGAYGSVFGSGNPSQLPDRASPLDDISGSPAFPSSRGTSPFLHDTEHTTRSEAHCKGRAQTDFLEERLRQMTLDQQINPEEPQQTPPVCVNRDDGDQGFSTTGGHNTTAATDHQVNEVHCMKFARSDYLVSEAFECFEKAVEFSEGTNIQAKFDLALLHRDVDELDKALDLLAEIRFSNREHLNYLTVSSFQEAGLILKEKSNAEENEQIKKQLRSQADTMFYTALTKAAQLMSRSPQLHGHLKKAWDTLPQLLEEVERSDLNETQRLGRKAELFKVIKNPEASMALLNEIRQMQPDEGQNPKHLKLTIENLVEMKEFEQAVAMIELVKCTSQDTEVFGLFDDEQYVLKVYAQAAKQALLTDSPTEHFRAAFIYTMMQTQFEGSSTSDTDSSDGDPETWDIMMIYNRKKDSCAQTAKAKAVARILTDACGLKVTVMDDAVRLGRLADDGMVHVMRRSHMVLVLAGSQKICSEMRMLVSHATRRPESNTVTLLTDGEHVPLKLKTYRSMPCPPELLLPVTERVECNREQTGRYSEQTIRAICKLFGFLVGIHKGNG</sequence>
<organism evidence="2 3">
    <name type="scientific">Batillaria attramentaria</name>
    <dbReference type="NCBI Taxonomy" id="370345"/>
    <lineage>
        <taxon>Eukaryota</taxon>
        <taxon>Metazoa</taxon>
        <taxon>Spiralia</taxon>
        <taxon>Lophotrochozoa</taxon>
        <taxon>Mollusca</taxon>
        <taxon>Gastropoda</taxon>
        <taxon>Caenogastropoda</taxon>
        <taxon>Sorbeoconcha</taxon>
        <taxon>Cerithioidea</taxon>
        <taxon>Batillariidae</taxon>
        <taxon>Batillaria</taxon>
    </lineage>
</organism>
<dbReference type="Gene3D" id="1.25.40.10">
    <property type="entry name" value="Tetratricopeptide repeat domain"/>
    <property type="match status" value="2"/>
</dbReference>
<evidence type="ECO:0000256" key="1">
    <source>
        <dbReference type="SAM" id="MobiDB-lite"/>
    </source>
</evidence>
<feature type="compositionally biased region" description="Basic and acidic residues" evidence="1">
    <location>
        <begin position="479"/>
        <end position="488"/>
    </location>
</feature>
<dbReference type="AlphaFoldDB" id="A0ABD0LH01"/>
<proteinExistence type="predicted"/>
<feature type="region of interest" description="Disordered" evidence="1">
    <location>
        <begin position="595"/>
        <end position="649"/>
    </location>
</feature>
<gene>
    <name evidence="2" type="ORF">BaRGS_00009889</name>
</gene>
<dbReference type="InterPro" id="IPR042342">
    <property type="entry name" value="TTC22"/>
</dbReference>